<protein>
    <submittedName>
        <fullName evidence="3">Protein NipSnap-like protein 1-like</fullName>
    </submittedName>
</protein>
<dbReference type="FunFam" id="3.30.70.100:FF:000004">
    <property type="entry name" value="NIPSNAP family protein"/>
    <property type="match status" value="1"/>
</dbReference>
<keyword evidence="4" id="KW-1185">Reference proteome</keyword>
<dbReference type="Gene3D" id="3.30.70.100">
    <property type="match status" value="2"/>
</dbReference>
<dbReference type="GO" id="GO:0005739">
    <property type="term" value="C:mitochondrion"/>
    <property type="evidence" value="ECO:0007669"/>
    <property type="project" value="TreeGrafter"/>
</dbReference>
<comment type="caution">
    <text evidence="3">The sequence shown here is derived from an EMBL/GenBank/DDBJ whole genome shotgun (WGS) entry which is preliminary data.</text>
</comment>
<reference evidence="3 4" key="1">
    <citation type="journal article" date="2023" name="BMC Biol.">
        <title>The compact genome of the sponge Oopsacas minuta (Hexactinellida) is lacking key metazoan core genes.</title>
        <authorList>
            <person name="Santini S."/>
            <person name="Schenkelaars Q."/>
            <person name="Jourda C."/>
            <person name="Duchesne M."/>
            <person name="Belahbib H."/>
            <person name="Rocher C."/>
            <person name="Selva M."/>
            <person name="Riesgo A."/>
            <person name="Vervoort M."/>
            <person name="Leys S.P."/>
            <person name="Kodjabachian L."/>
            <person name="Le Bivic A."/>
            <person name="Borchiellini C."/>
            <person name="Claverie J.M."/>
            <person name="Renard E."/>
        </authorList>
    </citation>
    <scope>NUCLEOTIDE SEQUENCE [LARGE SCALE GENOMIC DNA]</scope>
    <source>
        <strain evidence="3">SPO-2</strain>
    </source>
</reference>
<dbReference type="EMBL" id="JAKMXF010000318">
    <property type="protein sequence ID" value="KAI6649800.1"/>
    <property type="molecule type" value="Genomic_DNA"/>
</dbReference>
<proteinExistence type="inferred from homology"/>
<sequence>MSALRLAITCLRAKGSYTRSVRSKTTLPYYGRSHSKVLAENSKLFELIIHDVKPECESSYWPLVEKELTRISADKNLPVSLVGSWGTLVGKNLDQATHVLAYEDGYKGKTNCLDALSRDKEWQMFSRESGKLVNRRKSSLLYEFTFWPEIVPTNRGWIFEMRTYNLKSGSLIEWGQAWRQGIYYRGSNNEAVHGWFAQIGQLHIVYHLWTYPDLVQRRETRQLAWNTPGWDDCVINTVPLIITMDTAILSAASFSPLK</sequence>
<dbReference type="PANTHER" id="PTHR21017:SF17">
    <property type="entry name" value="PROTEIN NIPSNAP"/>
    <property type="match status" value="1"/>
</dbReference>
<dbReference type="AlphaFoldDB" id="A0AAV7JLL5"/>
<evidence type="ECO:0000313" key="3">
    <source>
        <dbReference type="EMBL" id="KAI6649800.1"/>
    </source>
</evidence>
<feature type="domain" description="NIPSNAP" evidence="2">
    <location>
        <begin position="159"/>
        <end position="256"/>
    </location>
</feature>
<dbReference type="GO" id="GO:0000423">
    <property type="term" value="P:mitophagy"/>
    <property type="evidence" value="ECO:0007669"/>
    <property type="project" value="UniProtKB-ARBA"/>
</dbReference>
<evidence type="ECO:0000259" key="2">
    <source>
        <dbReference type="Pfam" id="PF07978"/>
    </source>
</evidence>
<dbReference type="Proteomes" id="UP001165289">
    <property type="component" value="Unassembled WGS sequence"/>
</dbReference>
<accession>A0AAV7JLL5</accession>
<name>A0AAV7JLL5_9METZ</name>
<dbReference type="InterPro" id="IPR011008">
    <property type="entry name" value="Dimeric_a/b-barrel"/>
</dbReference>
<comment type="similarity">
    <text evidence="1">Belongs to the NipSnap family.</text>
</comment>
<evidence type="ECO:0000256" key="1">
    <source>
        <dbReference type="ARBA" id="ARBA00005291"/>
    </source>
</evidence>
<dbReference type="Pfam" id="PF07978">
    <property type="entry name" value="NIPSNAP"/>
    <property type="match status" value="2"/>
</dbReference>
<feature type="domain" description="NIPSNAP" evidence="2">
    <location>
        <begin position="46"/>
        <end position="146"/>
    </location>
</feature>
<dbReference type="InterPro" id="IPR012577">
    <property type="entry name" value="NIPSNAP"/>
</dbReference>
<organism evidence="3 4">
    <name type="scientific">Oopsacas minuta</name>
    <dbReference type="NCBI Taxonomy" id="111878"/>
    <lineage>
        <taxon>Eukaryota</taxon>
        <taxon>Metazoa</taxon>
        <taxon>Porifera</taxon>
        <taxon>Hexactinellida</taxon>
        <taxon>Hexasterophora</taxon>
        <taxon>Lyssacinosida</taxon>
        <taxon>Leucopsacidae</taxon>
        <taxon>Oopsacas</taxon>
    </lineage>
</organism>
<evidence type="ECO:0000313" key="4">
    <source>
        <dbReference type="Proteomes" id="UP001165289"/>
    </source>
</evidence>
<dbReference type="PANTHER" id="PTHR21017">
    <property type="entry name" value="NIPSNAP-RELATED"/>
    <property type="match status" value="1"/>
</dbReference>
<gene>
    <name evidence="3" type="ORF">LOD99_6589</name>
</gene>
<dbReference type="InterPro" id="IPR051557">
    <property type="entry name" value="NipSnap_domain"/>
</dbReference>
<dbReference type="SUPFAM" id="SSF54909">
    <property type="entry name" value="Dimeric alpha+beta barrel"/>
    <property type="match status" value="2"/>
</dbReference>